<dbReference type="Pfam" id="PF10435">
    <property type="entry name" value="BetaGal_dom2"/>
    <property type="match status" value="1"/>
</dbReference>
<comment type="similarity">
    <text evidence="2 8">Belongs to the glycosyl hydrolase 35 family.</text>
</comment>
<dbReference type="Pfam" id="PF13363">
    <property type="entry name" value="BetaGal_dom3"/>
    <property type="match status" value="1"/>
</dbReference>
<evidence type="ECO:0000256" key="8">
    <source>
        <dbReference type="RuleBase" id="RU003679"/>
    </source>
</evidence>
<dbReference type="InterPro" id="IPR025300">
    <property type="entry name" value="BetaGal_jelly_roll_dom"/>
</dbReference>
<dbReference type="SUPFAM" id="SSF117100">
    <property type="entry name" value="Beta-galactosidase LacA, domain 3"/>
    <property type="match status" value="1"/>
</dbReference>
<evidence type="ECO:0000256" key="2">
    <source>
        <dbReference type="ARBA" id="ARBA00009809"/>
    </source>
</evidence>
<evidence type="ECO:0000256" key="5">
    <source>
        <dbReference type="ARBA" id="ARBA00022801"/>
    </source>
</evidence>
<evidence type="ECO:0000256" key="3">
    <source>
        <dbReference type="ARBA" id="ARBA00012756"/>
    </source>
</evidence>
<proteinExistence type="inferred from homology"/>
<keyword evidence="6" id="KW-0325">Glycoprotein</keyword>
<dbReference type="Gene3D" id="2.102.20.10">
    <property type="entry name" value="Beta-galactosidase, domain 2"/>
    <property type="match status" value="1"/>
</dbReference>
<evidence type="ECO:0000256" key="4">
    <source>
        <dbReference type="ARBA" id="ARBA00022729"/>
    </source>
</evidence>
<feature type="domain" description="Beta-galactosidase" evidence="10">
    <location>
        <begin position="404"/>
        <end position="587"/>
    </location>
</feature>
<evidence type="ECO:0000256" key="7">
    <source>
        <dbReference type="ARBA" id="ARBA00023295"/>
    </source>
</evidence>
<gene>
    <name evidence="11" type="ORF">R3P38DRAFT_2633903</name>
</gene>
<dbReference type="SUPFAM" id="SSF51445">
    <property type="entry name" value="(Trans)glycosidases"/>
    <property type="match status" value="1"/>
</dbReference>
<name>A0AAW0AYP4_9AGAR</name>
<keyword evidence="5" id="KW-0378">Hydrolase</keyword>
<dbReference type="GO" id="GO:0005975">
    <property type="term" value="P:carbohydrate metabolic process"/>
    <property type="evidence" value="ECO:0007669"/>
    <property type="project" value="InterPro"/>
</dbReference>
<dbReference type="InterPro" id="IPR018954">
    <property type="entry name" value="Betagal_dom2"/>
</dbReference>
<evidence type="ECO:0000313" key="11">
    <source>
        <dbReference type="EMBL" id="KAK7018266.1"/>
    </source>
</evidence>
<dbReference type="InterPro" id="IPR037110">
    <property type="entry name" value="Betagal_dom2_sf"/>
</dbReference>
<feature type="signal peptide" evidence="9">
    <location>
        <begin position="1"/>
        <end position="23"/>
    </location>
</feature>
<dbReference type="SUPFAM" id="SSF51011">
    <property type="entry name" value="Glycosyl hydrolase domain"/>
    <property type="match status" value="1"/>
</dbReference>
<sequence>MKLKSLLLTLSAASSFSSVLVSGEVTAERTRRQSFEDNSAQYVMPVGSPGFYNGNSSAAVTLDQHSLLLDGKRVMVFSGEFHPFRLPAPELWYDVLQKFKASGFNGVSVYWHWGLSAPNSDTVRFTEHNDLAKFYQTAKDVGILVIVRPGPYINAETAAGGIPGWTTNLPGLARTNDTLYREAWLPYIKGFAEATAPFQYPDGPVIAVQSENEYATTAQAHIPGLDEHMQDIINVLRENGITKVPTIHNDKNPAGQYAMPGLGKVDFYGWDGYPLGFDCDKPSVWTELSTQHDTNHQRWNPAEPLALFEWQGGAFSYWSGPGYEECYELINEQFANVYYKNNYAAGTAVQNLYMTYGGTNWGNMHCTTIYSSYDYGAAIAEDRTQTPKLAEIKLQAYFLHASPDYLLVGRVGNGTVGQGTAFSDSPDIYTTNLESPKGKTNFYIVRQVTNAKTTDTVFKLRVNTTLEGEVEVPRGGDLVLAGRESKIIVTNYPFGASKLEYSTAEVLTWATFDGVDTIVLYALEGQYIEVSVEGVSRAKISHSGSNTVSAKTTGKTVTVSGSPSGLSIITIGHTKLIIGDKKTVSGFYAPRLSVSGTGHDHYELGPSNPSVLVLGPYLVRSATAHGSVLALTGDLNATTTLDVFAPRRFTSVTWNGVSVHATHSSIGSLRGEVKFSKAIESAKIPVLKDLEWKCADSLPELDSSFDDSTWVLANKTTTQRPQQPTGGKFVLYAGEYGFHAGQWVWRGHFNGNATGVQLSIQGGFSFGYSAFLNSHFLGSGQGSSHSQDGVDLLSPTFNFTQDQLVEGDNVITVIHDATGLNEDYNINDEHKMPRGIRGYKLISGNDFTEWRLAGNVGGENAPDSVRGPYNEGGWWFERVGAHLPGYDDSKWTKSCTPYDGITKAGVTAYRTTFKLDLPTGSDIPLAFDFALDSAAPYRSMIYVNGWQFGRFASSLGPQVSYPVPEGILNHHGENEVLITLWALNDTGAKMSKLELNKRASISSSKLAKVKVVPAPGWAELRSNLTTD</sequence>
<comment type="catalytic activity">
    <reaction evidence="1">
        <text>Hydrolysis of terminal non-reducing beta-D-galactose residues in beta-D-galactosides.</text>
        <dbReference type="EC" id="3.2.1.23"/>
    </reaction>
</comment>
<dbReference type="PANTHER" id="PTHR23421">
    <property type="entry name" value="BETA-GALACTOSIDASE RELATED"/>
    <property type="match status" value="1"/>
</dbReference>
<dbReference type="Proteomes" id="UP001362999">
    <property type="component" value="Unassembled WGS sequence"/>
</dbReference>
<dbReference type="Gene3D" id="2.60.120.260">
    <property type="entry name" value="Galactose-binding domain-like"/>
    <property type="match status" value="2"/>
</dbReference>
<dbReference type="Pfam" id="PF01301">
    <property type="entry name" value="Glyco_hydro_35"/>
    <property type="match status" value="1"/>
</dbReference>
<dbReference type="GO" id="GO:0004565">
    <property type="term" value="F:beta-galactosidase activity"/>
    <property type="evidence" value="ECO:0007669"/>
    <property type="project" value="UniProtKB-EC"/>
</dbReference>
<dbReference type="PRINTS" id="PR00742">
    <property type="entry name" value="GLHYDRLASE35"/>
</dbReference>
<evidence type="ECO:0000313" key="12">
    <source>
        <dbReference type="Proteomes" id="UP001362999"/>
    </source>
</evidence>
<dbReference type="InterPro" id="IPR017853">
    <property type="entry name" value="GH"/>
</dbReference>
<dbReference type="Pfam" id="PF13364">
    <property type="entry name" value="BetaGal_ABD2"/>
    <property type="match status" value="2"/>
</dbReference>
<dbReference type="Gene3D" id="2.60.390.10">
    <property type="entry name" value="Beta-galactosidase, domain 3"/>
    <property type="match status" value="1"/>
</dbReference>
<protein>
    <recommendedName>
        <fullName evidence="3">beta-galactosidase</fullName>
        <ecNumber evidence="3">3.2.1.23</ecNumber>
    </recommendedName>
</protein>
<accession>A0AAW0AYP4</accession>
<evidence type="ECO:0000256" key="6">
    <source>
        <dbReference type="ARBA" id="ARBA00023180"/>
    </source>
</evidence>
<comment type="caution">
    <text evidence="11">The sequence shown here is derived from an EMBL/GenBank/DDBJ whole genome shotgun (WGS) entry which is preliminary data.</text>
</comment>
<dbReference type="Gene3D" id="3.20.20.80">
    <property type="entry name" value="Glycosidases"/>
    <property type="match status" value="1"/>
</dbReference>
<dbReference type="EC" id="3.2.1.23" evidence="3"/>
<reference evidence="11 12" key="1">
    <citation type="journal article" date="2024" name="J Genomics">
        <title>Draft genome sequencing and assembly of Favolaschia claudopus CIRM-BRFM 2984 isolated from oak limbs.</title>
        <authorList>
            <person name="Navarro D."/>
            <person name="Drula E."/>
            <person name="Chaduli D."/>
            <person name="Cazenave R."/>
            <person name="Ahrendt S."/>
            <person name="Wang J."/>
            <person name="Lipzen A."/>
            <person name="Daum C."/>
            <person name="Barry K."/>
            <person name="Grigoriev I.V."/>
            <person name="Favel A."/>
            <person name="Rosso M.N."/>
            <person name="Martin F."/>
        </authorList>
    </citation>
    <scope>NUCLEOTIDE SEQUENCE [LARGE SCALE GENOMIC DNA]</scope>
    <source>
        <strain evidence="11 12">CIRM-BRFM 2984</strain>
    </source>
</reference>
<evidence type="ECO:0000259" key="10">
    <source>
        <dbReference type="SMART" id="SM01029"/>
    </source>
</evidence>
<dbReference type="InterPro" id="IPR025972">
    <property type="entry name" value="BetaGal_dom3"/>
</dbReference>
<dbReference type="AlphaFoldDB" id="A0AAW0AYP4"/>
<keyword evidence="12" id="KW-1185">Reference proteome</keyword>
<dbReference type="EMBL" id="JAWWNJ010000046">
    <property type="protein sequence ID" value="KAK7018266.1"/>
    <property type="molecule type" value="Genomic_DNA"/>
</dbReference>
<organism evidence="11 12">
    <name type="scientific">Favolaschia claudopus</name>
    <dbReference type="NCBI Taxonomy" id="2862362"/>
    <lineage>
        <taxon>Eukaryota</taxon>
        <taxon>Fungi</taxon>
        <taxon>Dikarya</taxon>
        <taxon>Basidiomycota</taxon>
        <taxon>Agaricomycotina</taxon>
        <taxon>Agaricomycetes</taxon>
        <taxon>Agaricomycetidae</taxon>
        <taxon>Agaricales</taxon>
        <taxon>Marasmiineae</taxon>
        <taxon>Mycenaceae</taxon>
        <taxon>Favolaschia</taxon>
    </lineage>
</organism>
<dbReference type="SUPFAM" id="SSF49785">
    <property type="entry name" value="Galactose-binding domain-like"/>
    <property type="match status" value="2"/>
</dbReference>
<dbReference type="SMART" id="SM01029">
    <property type="entry name" value="BetaGal_dom2"/>
    <property type="match status" value="1"/>
</dbReference>
<dbReference type="InterPro" id="IPR008979">
    <property type="entry name" value="Galactose-bd-like_sf"/>
</dbReference>
<feature type="chain" id="PRO_5043451989" description="beta-galactosidase" evidence="9">
    <location>
        <begin position="24"/>
        <end position="1027"/>
    </location>
</feature>
<dbReference type="InterPro" id="IPR031330">
    <property type="entry name" value="Gly_Hdrlase_35_cat"/>
</dbReference>
<evidence type="ECO:0000256" key="1">
    <source>
        <dbReference type="ARBA" id="ARBA00001412"/>
    </source>
</evidence>
<dbReference type="FunFam" id="3.20.20.80:FF:000040">
    <property type="entry name" value="Beta-galactosidase A"/>
    <property type="match status" value="1"/>
</dbReference>
<evidence type="ECO:0000256" key="9">
    <source>
        <dbReference type="SAM" id="SignalP"/>
    </source>
</evidence>
<keyword evidence="7" id="KW-0326">Glycosidase</keyword>
<dbReference type="InterPro" id="IPR001944">
    <property type="entry name" value="Glycoside_Hdrlase_35"/>
</dbReference>
<dbReference type="InterPro" id="IPR036833">
    <property type="entry name" value="BetaGal_dom3_sf"/>
</dbReference>
<keyword evidence="4 9" id="KW-0732">Signal</keyword>